<evidence type="ECO:0000256" key="6">
    <source>
        <dbReference type="ARBA" id="ARBA00050849"/>
    </source>
</evidence>
<evidence type="ECO:0000256" key="5">
    <source>
        <dbReference type="ARBA" id="ARBA00050189"/>
    </source>
</evidence>
<gene>
    <name evidence="14" type="ORF">PMAYCL1PPCAC_22549</name>
</gene>
<comment type="catalytic activity">
    <reaction evidence="5">
        <text>dopamine + (9Z)-octadecenoyl-CoA = N-(9Z-octadecanoyl)-dopamine + CoA + H(+)</text>
        <dbReference type="Rhea" id="RHEA:51380"/>
        <dbReference type="ChEBI" id="CHEBI:15378"/>
        <dbReference type="ChEBI" id="CHEBI:31883"/>
        <dbReference type="ChEBI" id="CHEBI:57287"/>
        <dbReference type="ChEBI" id="CHEBI:57387"/>
        <dbReference type="ChEBI" id="CHEBI:59905"/>
    </reaction>
    <physiologicalReaction direction="left-to-right" evidence="5">
        <dbReference type="Rhea" id="RHEA:51381"/>
    </physiologicalReaction>
</comment>
<dbReference type="InterPro" id="IPR016181">
    <property type="entry name" value="Acyl_CoA_acyltransferase"/>
</dbReference>
<organism evidence="14 15">
    <name type="scientific">Pristionchus mayeri</name>
    <dbReference type="NCBI Taxonomy" id="1317129"/>
    <lineage>
        <taxon>Eukaryota</taxon>
        <taxon>Metazoa</taxon>
        <taxon>Ecdysozoa</taxon>
        <taxon>Nematoda</taxon>
        <taxon>Chromadorea</taxon>
        <taxon>Rhabditida</taxon>
        <taxon>Rhabditina</taxon>
        <taxon>Diplogasteromorpha</taxon>
        <taxon>Diplogasteroidea</taxon>
        <taxon>Neodiplogasteridae</taxon>
        <taxon>Pristionchus</taxon>
    </lineage>
</organism>
<feature type="non-terminal residue" evidence="14">
    <location>
        <position position="1"/>
    </location>
</feature>
<evidence type="ECO:0000256" key="12">
    <source>
        <dbReference type="ARBA" id="ARBA00052491"/>
    </source>
</evidence>
<keyword evidence="1" id="KW-0808">Transferase</keyword>
<accession>A0AAN5CXA7</accession>
<dbReference type="CDD" id="cd04301">
    <property type="entry name" value="NAT_SF"/>
    <property type="match status" value="1"/>
</dbReference>
<evidence type="ECO:0000256" key="3">
    <source>
        <dbReference type="ARBA" id="ARBA00038182"/>
    </source>
</evidence>
<dbReference type="AlphaFoldDB" id="A0AAN5CXA7"/>
<evidence type="ECO:0000259" key="13">
    <source>
        <dbReference type="PROSITE" id="PS51186"/>
    </source>
</evidence>
<dbReference type="SUPFAM" id="SSF55729">
    <property type="entry name" value="Acyl-CoA N-acyltransferases (Nat)"/>
    <property type="match status" value="1"/>
</dbReference>
<dbReference type="EC" id="2.3.1.87" evidence="4"/>
<comment type="catalytic activity">
    <reaction evidence="10">
        <text>serotonin + hexadecanoyl-CoA = N-hexadecanoyl-serotonin + CoA + H(+)</text>
        <dbReference type="Rhea" id="RHEA:51384"/>
        <dbReference type="ChEBI" id="CHEBI:15378"/>
        <dbReference type="ChEBI" id="CHEBI:57287"/>
        <dbReference type="ChEBI" id="CHEBI:57379"/>
        <dbReference type="ChEBI" id="CHEBI:134059"/>
        <dbReference type="ChEBI" id="CHEBI:350546"/>
    </reaction>
    <physiologicalReaction direction="left-to-right" evidence="10">
        <dbReference type="Rhea" id="RHEA:51385"/>
    </physiologicalReaction>
</comment>
<evidence type="ECO:0000256" key="11">
    <source>
        <dbReference type="ARBA" id="ARBA00052335"/>
    </source>
</evidence>
<comment type="catalytic activity">
    <reaction evidence="6">
        <text>serotonin + octadecanoyl-CoA = N-octadecanoyl-serotonin + CoA + H(+)</text>
        <dbReference type="Rhea" id="RHEA:51400"/>
        <dbReference type="ChEBI" id="CHEBI:15378"/>
        <dbReference type="ChEBI" id="CHEBI:57287"/>
        <dbReference type="ChEBI" id="CHEBI:57394"/>
        <dbReference type="ChEBI" id="CHEBI:134065"/>
        <dbReference type="ChEBI" id="CHEBI:350546"/>
    </reaction>
    <physiologicalReaction direction="left-to-right" evidence="6">
        <dbReference type="Rhea" id="RHEA:51401"/>
    </physiologicalReaction>
</comment>
<keyword evidence="15" id="KW-1185">Reference proteome</keyword>
<evidence type="ECO:0000256" key="8">
    <source>
        <dbReference type="ARBA" id="ARBA00051711"/>
    </source>
</evidence>
<comment type="pathway">
    <text evidence="2">Aromatic compound metabolism; melatonin biosynthesis; melatonin from serotonin: step 1/2.</text>
</comment>
<comment type="similarity">
    <text evidence="3">Belongs to the acetyltransferase family. AANAT subfamily.</text>
</comment>
<name>A0AAN5CXA7_9BILA</name>
<comment type="catalytic activity">
    <reaction evidence="11">
        <text>dopamine + hexadecanoyl-CoA = N-hexadecanoyl-dopamine + CoA + H(+)</text>
        <dbReference type="Rhea" id="RHEA:51376"/>
        <dbReference type="ChEBI" id="CHEBI:15378"/>
        <dbReference type="ChEBI" id="CHEBI:57287"/>
        <dbReference type="ChEBI" id="CHEBI:57379"/>
        <dbReference type="ChEBI" id="CHEBI:59905"/>
        <dbReference type="ChEBI" id="CHEBI:134058"/>
    </reaction>
    <physiologicalReaction direction="left-to-right" evidence="11">
        <dbReference type="Rhea" id="RHEA:51377"/>
    </physiologicalReaction>
</comment>
<dbReference type="Gene3D" id="3.40.630.30">
    <property type="match status" value="1"/>
</dbReference>
<dbReference type="Pfam" id="PF00583">
    <property type="entry name" value="Acetyltransf_1"/>
    <property type="match status" value="1"/>
</dbReference>
<dbReference type="PROSITE" id="PS51186">
    <property type="entry name" value="GNAT"/>
    <property type="match status" value="1"/>
</dbReference>
<evidence type="ECO:0000256" key="4">
    <source>
        <dbReference type="ARBA" id="ARBA00039114"/>
    </source>
</evidence>
<evidence type="ECO:0000256" key="10">
    <source>
        <dbReference type="ARBA" id="ARBA00052178"/>
    </source>
</evidence>
<dbReference type="EMBL" id="BTRK01000005">
    <property type="protein sequence ID" value="GMR52354.1"/>
    <property type="molecule type" value="Genomic_DNA"/>
</dbReference>
<comment type="catalytic activity">
    <reaction evidence="7">
        <text>serotonin + (5Z,8Z,11Z,14Z)-eicosatetraenoyl-CoA = N-[(5Z,8Z,11Z,14Z)-eicosatetraenoyl]-serotonin + CoA + H(+)</text>
        <dbReference type="Rhea" id="RHEA:51396"/>
        <dbReference type="ChEBI" id="CHEBI:15378"/>
        <dbReference type="ChEBI" id="CHEBI:57287"/>
        <dbReference type="ChEBI" id="CHEBI:57368"/>
        <dbReference type="ChEBI" id="CHEBI:132255"/>
        <dbReference type="ChEBI" id="CHEBI:350546"/>
    </reaction>
    <physiologicalReaction direction="left-to-right" evidence="7">
        <dbReference type="Rhea" id="RHEA:51397"/>
    </physiologicalReaction>
</comment>
<dbReference type="GO" id="GO:0004059">
    <property type="term" value="F:aralkylamine N-acetyltransferase activity"/>
    <property type="evidence" value="ECO:0007669"/>
    <property type="project" value="UniProtKB-EC"/>
</dbReference>
<dbReference type="PANTHER" id="PTHR20905:SF30">
    <property type="entry name" value="N-ACETYLTRANSFERASE DOMAIN-CONTAINING PROTEIN"/>
    <property type="match status" value="1"/>
</dbReference>
<proteinExistence type="inferred from homology"/>
<evidence type="ECO:0000256" key="2">
    <source>
        <dbReference type="ARBA" id="ARBA00037926"/>
    </source>
</evidence>
<evidence type="ECO:0000256" key="9">
    <source>
        <dbReference type="ARBA" id="ARBA00051823"/>
    </source>
</evidence>
<comment type="catalytic activity">
    <reaction evidence="8">
        <text>dopamine + acetyl-CoA = N-acetyldopamine + CoA + H(+)</text>
        <dbReference type="Rhea" id="RHEA:51388"/>
        <dbReference type="ChEBI" id="CHEBI:15378"/>
        <dbReference type="ChEBI" id="CHEBI:57287"/>
        <dbReference type="ChEBI" id="CHEBI:57288"/>
        <dbReference type="ChEBI" id="CHEBI:59905"/>
        <dbReference type="ChEBI" id="CHEBI:125678"/>
    </reaction>
    <physiologicalReaction direction="left-to-right" evidence="8">
        <dbReference type="Rhea" id="RHEA:51389"/>
    </physiologicalReaction>
</comment>
<evidence type="ECO:0000256" key="7">
    <source>
        <dbReference type="ARBA" id="ARBA00051284"/>
    </source>
</evidence>
<feature type="domain" description="N-acetyltransferase" evidence="13">
    <location>
        <begin position="60"/>
        <end position="208"/>
    </location>
</feature>
<reference evidence="15" key="1">
    <citation type="submission" date="2022-10" db="EMBL/GenBank/DDBJ databases">
        <title>Genome assembly of Pristionchus species.</title>
        <authorList>
            <person name="Yoshida K."/>
            <person name="Sommer R.J."/>
        </authorList>
    </citation>
    <scope>NUCLEOTIDE SEQUENCE [LARGE SCALE GENOMIC DNA]</scope>
    <source>
        <strain evidence="15">RS5460</strain>
    </source>
</reference>
<evidence type="ECO:0000313" key="15">
    <source>
        <dbReference type="Proteomes" id="UP001328107"/>
    </source>
</evidence>
<comment type="catalytic activity">
    <reaction evidence="12">
        <text>serotonin + acetyl-CoA = N-acetylserotonin + CoA + H(+)</text>
        <dbReference type="Rhea" id="RHEA:25217"/>
        <dbReference type="ChEBI" id="CHEBI:15378"/>
        <dbReference type="ChEBI" id="CHEBI:17697"/>
        <dbReference type="ChEBI" id="CHEBI:57287"/>
        <dbReference type="ChEBI" id="CHEBI:57288"/>
        <dbReference type="ChEBI" id="CHEBI:350546"/>
        <dbReference type="EC" id="2.3.1.87"/>
    </reaction>
    <physiologicalReaction direction="left-to-right" evidence="12">
        <dbReference type="Rhea" id="RHEA:25218"/>
    </physiologicalReaction>
</comment>
<evidence type="ECO:0000256" key="1">
    <source>
        <dbReference type="ARBA" id="ARBA00022679"/>
    </source>
</evidence>
<protein>
    <recommendedName>
        <fullName evidence="4">aralkylamine N-acetyltransferase</fullName>
        <ecNumber evidence="4">2.3.1.87</ecNumber>
    </recommendedName>
</protein>
<dbReference type="Proteomes" id="UP001328107">
    <property type="component" value="Unassembled WGS sequence"/>
</dbReference>
<sequence>ESRRNEESQALFQMDVTPSFASETDAPEILEFMLGDFLARESLNGALQLKREEARELFLYLIRTGVRSGTSVLFRNQNGAIVGLRLSSYLDREEEKDEDEENVNFSAKAEKIVGLLEKLEEGRWDSIPAEVTRVFYILVISVHSDYARRGLGKMLLEYGIDRVREAGACGVVSEASSMMSQKLFAKYGFRILKEIKHEDHVDKDGKRIFTCVDGTNTAQLVYLPLSDESQ</sequence>
<evidence type="ECO:0000313" key="14">
    <source>
        <dbReference type="EMBL" id="GMR52354.1"/>
    </source>
</evidence>
<comment type="catalytic activity">
    <reaction evidence="9">
        <text>serotonin + (9Z)-octadecenoyl-CoA = N-(9Z-octadecenoyl)-serotonin + CoA + H(+)</text>
        <dbReference type="Rhea" id="RHEA:51392"/>
        <dbReference type="ChEBI" id="CHEBI:15378"/>
        <dbReference type="ChEBI" id="CHEBI:57287"/>
        <dbReference type="ChEBI" id="CHEBI:57387"/>
        <dbReference type="ChEBI" id="CHEBI:134064"/>
        <dbReference type="ChEBI" id="CHEBI:350546"/>
    </reaction>
    <physiologicalReaction direction="left-to-right" evidence="9">
        <dbReference type="Rhea" id="RHEA:51393"/>
    </physiologicalReaction>
</comment>
<dbReference type="InterPro" id="IPR000182">
    <property type="entry name" value="GNAT_dom"/>
</dbReference>
<dbReference type="PANTHER" id="PTHR20905">
    <property type="entry name" value="N-ACETYLTRANSFERASE-RELATED"/>
    <property type="match status" value="1"/>
</dbReference>
<comment type="caution">
    <text evidence="14">The sequence shown here is derived from an EMBL/GenBank/DDBJ whole genome shotgun (WGS) entry which is preliminary data.</text>
</comment>
<dbReference type="FunFam" id="3.40.630.30:FF:000046">
    <property type="entry name" value="Dopamine N-acetyltransferase"/>
    <property type="match status" value="1"/>
</dbReference>